<keyword evidence="1 3" id="KW-0732">Signal</keyword>
<evidence type="ECO:0000313" key="6">
    <source>
        <dbReference type="Proteomes" id="UP001562354"/>
    </source>
</evidence>
<gene>
    <name evidence="5" type="ORF">AAFC00_003567</name>
</gene>
<name>A0ABR3PF41_9PEZI</name>
<feature type="domain" description="Fungal lipase-type" evidence="4">
    <location>
        <begin position="110"/>
        <end position="277"/>
    </location>
</feature>
<dbReference type="SUPFAM" id="SSF53474">
    <property type="entry name" value="alpha/beta-Hydrolases"/>
    <property type="match status" value="1"/>
</dbReference>
<evidence type="ECO:0000256" key="2">
    <source>
        <dbReference type="ARBA" id="ARBA00022801"/>
    </source>
</evidence>
<sequence length="397" mass="43659">MRFTSLIYFVCSAIQVVSSSQIPLVKQHVPTSRAVSPHLFSELEELARVVDITYCVGLGNTGISKPFTCLGRCSDFPDFELVKTWNTGPLMSDSCGYLALDHSAANPRIIVAFRGTYSIANAVVDLSTVPQEYVPYPGDPSSTPEGTPPCHNCTVHGGFDQSWRVTSPIIQPELETLLAVYPKYTLHLVGHSLGGAVAALAGLDFLSQGWHPLVTTFGEPRIGNQGLMNYVDHAFQLNQTIPTSPGDGSAWTRDYEEKLMFRRVTHVDDPVPQLPLTEWGFRMHAGEIFIAKSELSPDIQDVHHCFGDQDPTCIASQDPSLLTGTGSAARSAGEATIPAVVRKASLWKSMQGGITIPARYKLWQMLFAHRDYFWRLGLCVPPGSPWGWKQGVEEQRE</sequence>
<keyword evidence="6" id="KW-1185">Reference proteome</keyword>
<dbReference type="InterPro" id="IPR051299">
    <property type="entry name" value="AB_hydrolase_lip/est"/>
</dbReference>
<comment type="caution">
    <text evidence="5">The sequence shown here is derived from an EMBL/GenBank/DDBJ whole genome shotgun (WGS) entry which is preliminary data.</text>
</comment>
<dbReference type="Proteomes" id="UP001562354">
    <property type="component" value="Unassembled WGS sequence"/>
</dbReference>
<dbReference type="EMBL" id="JBFMKM010000008">
    <property type="protein sequence ID" value="KAL1304598.1"/>
    <property type="molecule type" value="Genomic_DNA"/>
</dbReference>
<dbReference type="InterPro" id="IPR029058">
    <property type="entry name" value="AB_hydrolase_fold"/>
</dbReference>
<dbReference type="PANTHER" id="PTHR46640:SF1">
    <property type="entry name" value="FUNGAL LIPASE-LIKE DOMAIN-CONTAINING PROTEIN-RELATED"/>
    <property type="match status" value="1"/>
</dbReference>
<evidence type="ECO:0000256" key="3">
    <source>
        <dbReference type="SAM" id="SignalP"/>
    </source>
</evidence>
<dbReference type="InterPro" id="IPR002921">
    <property type="entry name" value="Fungal_lipase-type"/>
</dbReference>
<dbReference type="Pfam" id="PF01764">
    <property type="entry name" value="Lipase_3"/>
    <property type="match status" value="1"/>
</dbReference>
<feature type="signal peptide" evidence="3">
    <location>
        <begin position="1"/>
        <end position="19"/>
    </location>
</feature>
<dbReference type="CDD" id="cd00519">
    <property type="entry name" value="Lipase_3"/>
    <property type="match status" value="1"/>
</dbReference>
<feature type="chain" id="PRO_5046302818" description="Fungal lipase-type domain-containing protein" evidence="3">
    <location>
        <begin position="20"/>
        <end position="397"/>
    </location>
</feature>
<keyword evidence="2" id="KW-0378">Hydrolase</keyword>
<dbReference type="PANTHER" id="PTHR46640">
    <property type="entry name" value="TRIACYLGLYCEROL LIPASE, PUTATIVE (AFU_ORTHOLOGUE AFUA_6G06510)-RELATED"/>
    <property type="match status" value="1"/>
</dbReference>
<evidence type="ECO:0000256" key="1">
    <source>
        <dbReference type="ARBA" id="ARBA00022729"/>
    </source>
</evidence>
<protein>
    <recommendedName>
        <fullName evidence="4">Fungal lipase-type domain-containing protein</fullName>
    </recommendedName>
</protein>
<evidence type="ECO:0000259" key="4">
    <source>
        <dbReference type="Pfam" id="PF01764"/>
    </source>
</evidence>
<dbReference type="RefSeq" id="XP_069200873.1">
    <property type="nucleotide sequence ID" value="XM_069343057.1"/>
</dbReference>
<proteinExistence type="predicted"/>
<dbReference type="GeneID" id="95977268"/>
<evidence type="ECO:0000313" key="5">
    <source>
        <dbReference type="EMBL" id="KAL1304598.1"/>
    </source>
</evidence>
<dbReference type="Gene3D" id="3.40.50.1820">
    <property type="entry name" value="alpha/beta hydrolase"/>
    <property type="match status" value="1"/>
</dbReference>
<organism evidence="5 6">
    <name type="scientific">Neodothiora populina</name>
    <dbReference type="NCBI Taxonomy" id="2781224"/>
    <lineage>
        <taxon>Eukaryota</taxon>
        <taxon>Fungi</taxon>
        <taxon>Dikarya</taxon>
        <taxon>Ascomycota</taxon>
        <taxon>Pezizomycotina</taxon>
        <taxon>Dothideomycetes</taxon>
        <taxon>Dothideomycetidae</taxon>
        <taxon>Dothideales</taxon>
        <taxon>Dothioraceae</taxon>
        <taxon>Neodothiora</taxon>
    </lineage>
</organism>
<reference evidence="5 6" key="1">
    <citation type="submission" date="2024-07" db="EMBL/GenBank/DDBJ databases">
        <title>Draft sequence of the Neodothiora populina.</title>
        <authorList>
            <person name="Drown D.D."/>
            <person name="Schuette U.S."/>
            <person name="Buechlein A.B."/>
            <person name="Rusch D.R."/>
            <person name="Winton L.W."/>
            <person name="Adams G.A."/>
        </authorList>
    </citation>
    <scope>NUCLEOTIDE SEQUENCE [LARGE SCALE GENOMIC DNA]</scope>
    <source>
        <strain evidence="5 6">CPC 39397</strain>
    </source>
</reference>
<accession>A0ABR3PF41</accession>